<dbReference type="EMBL" id="CAUYUJ010000956">
    <property type="protein sequence ID" value="CAK0793399.1"/>
    <property type="molecule type" value="Genomic_DNA"/>
</dbReference>
<accession>A0ABN9PMB7</accession>
<comment type="caution">
    <text evidence="2">The sequence shown here is derived from an EMBL/GenBank/DDBJ whole genome shotgun (WGS) entry which is preliminary data.</text>
</comment>
<proteinExistence type="predicted"/>
<protein>
    <submittedName>
        <fullName evidence="2">Uncharacterized protein</fullName>
    </submittedName>
</protein>
<feature type="region of interest" description="Disordered" evidence="1">
    <location>
        <begin position="230"/>
        <end position="253"/>
    </location>
</feature>
<dbReference type="Proteomes" id="UP001189429">
    <property type="component" value="Unassembled WGS sequence"/>
</dbReference>
<name>A0ABN9PMB7_9DINO</name>
<organism evidence="2 3">
    <name type="scientific">Prorocentrum cordatum</name>
    <dbReference type="NCBI Taxonomy" id="2364126"/>
    <lineage>
        <taxon>Eukaryota</taxon>
        <taxon>Sar</taxon>
        <taxon>Alveolata</taxon>
        <taxon>Dinophyceae</taxon>
        <taxon>Prorocentrales</taxon>
        <taxon>Prorocentraceae</taxon>
        <taxon>Prorocentrum</taxon>
    </lineage>
</organism>
<keyword evidence="3" id="KW-1185">Reference proteome</keyword>
<feature type="non-terminal residue" evidence="2">
    <location>
        <position position="464"/>
    </location>
</feature>
<feature type="non-terminal residue" evidence="2">
    <location>
        <position position="1"/>
    </location>
</feature>
<gene>
    <name evidence="2" type="ORF">PCOR1329_LOCUS3706</name>
</gene>
<evidence type="ECO:0000313" key="2">
    <source>
        <dbReference type="EMBL" id="CAK0793399.1"/>
    </source>
</evidence>
<sequence length="464" mass="47951">STRLLAGLARSGGQLGPSAGLAAGCGWRSVSLAARRWSTPAACLAAVAGAQCGSSLFSCDDSEIPVDFEDEVPGELGPLLAGASLLGELPEPPAPQRGGGADRSCPRLASLSIFWIGGRGPGSGRSNLVLWRAKGVGGWASETVEDLGGAFANQEGAGCLFKGGGWLFHLADNGVACCFGAAWPFVAGLGPALIFAGVLAMPARGLRALFAPCNWCVWVIGSVAGVSGSPRRSPGEAGVGEPPPPAVPRRTPWFRAGPSAGAATAAECFAEKIRGRGACCRGNLAAGAPPAAAAASSAPPAAPTATLGGTPLGVCDRCADSDAIFFIGEASYLRGDLADFPESEHARELFYPDKCRDVRWRRFARKPVRRCRRFMEEKAFPLTSWPPATIFARSYSPVAAAKAAAEFLAVGGAEQAKGNDVAGAQSTRMAMSRRATTVGPFNILSKIARNPRNREFLRGKLCPL</sequence>
<evidence type="ECO:0000256" key="1">
    <source>
        <dbReference type="SAM" id="MobiDB-lite"/>
    </source>
</evidence>
<reference evidence="2" key="1">
    <citation type="submission" date="2023-10" db="EMBL/GenBank/DDBJ databases">
        <authorList>
            <person name="Chen Y."/>
            <person name="Shah S."/>
            <person name="Dougan E. K."/>
            <person name="Thang M."/>
            <person name="Chan C."/>
        </authorList>
    </citation>
    <scope>NUCLEOTIDE SEQUENCE [LARGE SCALE GENOMIC DNA]</scope>
</reference>
<evidence type="ECO:0000313" key="3">
    <source>
        <dbReference type="Proteomes" id="UP001189429"/>
    </source>
</evidence>